<accession>A0A423TUH8</accession>
<dbReference type="AlphaFoldDB" id="A0A423TUH8"/>
<dbReference type="EMBL" id="QCYY01001154">
    <property type="protein sequence ID" value="ROT80090.1"/>
    <property type="molecule type" value="Genomic_DNA"/>
</dbReference>
<evidence type="ECO:0000256" key="1">
    <source>
        <dbReference type="SAM" id="MobiDB-lite"/>
    </source>
</evidence>
<sequence>MARLVTVAVTVTLLQATPLAASNPFQHAFGSLHRAFNPVQRALDRPLSNVGDFHNDLSGEHVFGSPPSTTGMSINALFGKLGGVGEGEKAPPPTASTAVPARKDAQRVNFNIDTFTFNQHNTRRVDDIFSLLADIEDDPRPATPSEEPLKAAKDDARTEAPQPVDETDDLAVTNAIGKGVLQAAKNMEGVLKVINRMRARVEDKSNSSLAELSASNSSASVVDVLLDVPTLEGIRTAGLTAKSEAEFLDHLTSVLLGAEDRQQSALTLDPVTIIALLTLAAYLIRAVYQILTVTGRSLDVSDFGLPLSLSDLPDAMVNIHNWISSSKFDMPSQSRTYNDHAPALEIPGKVAAIMKLQREGHYSCVGQFLCQQLQETPLPAPTISDLFVASLGYFYGQKDLAFYIDNGLSRQGSCDAASSRCSSSTLSEAHTVHSIFTDAVHKFFDLWATA</sequence>
<gene>
    <name evidence="3" type="ORF">C7M84_001189</name>
</gene>
<feature type="region of interest" description="Disordered" evidence="1">
    <location>
        <begin position="136"/>
        <end position="167"/>
    </location>
</feature>
<feature type="compositionally biased region" description="Basic and acidic residues" evidence="1">
    <location>
        <begin position="147"/>
        <end position="158"/>
    </location>
</feature>
<feature type="chain" id="PRO_5019238206" evidence="2">
    <location>
        <begin position="23"/>
        <end position="450"/>
    </location>
</feature>
<evidence type="ECO:0000256" key="2">
    <source>
        <dbReference type="SAM" id="SignalP"/>
    </source>
</evidence>
<comment type="caution">
    <text evidence="3">The sequence shown here is derived from an EMBL/GenBank/DDBJ whole genome shotgun (WGS) entry which is preliminary data.</text>
</comment>
<organism evidence="3 4">
    <name type="scientific">Penaeus vannamei</name>
    <name type="common">Whiteleg shrimp</name>
    <name type="synonym">Litopenaeus vannamei</name>
    <dbReference type="NCBI Taxonomy" id="6689"/>
    <lineage>
        <taxon>Eukaryota</taxon>
        <taxon>Metazoa</taxon>
        <taxon>Ecdysozoa</taxon>
        <taxon>Arthropoda</taxon>
        <taxon>Crustacea</taxon>
        <taxon>Multicrustacea</taxon>
        <taxon>Malacostraca</taxon>
        <taxon>Eumalacostraca</taxon>
        <taxon>Eucarida</taxon>
        <taxon>Decapoda</taxon>
        <taxon>Dendrobranchiata</taxon>
        <taxon>Penaeoidea</taxon>
        <taxon>Penaeidae</taxon>
        <taxon>Penaeus</taxon>
    </lineage>
</organism>
<name>A0A423TUH8_PENVA</name>
<protein>
    <submittedName>
        <fullName evidence="3">Uncharacterized protein</fullName>
    </submittedName>
</protein>
<keyword evidence="4" id="KW-1185">Reference proteome</keyword>
<dbReference type="Proteomes" id="UP000283509">
    <property type="component" value="Unassembled WGS sequence"/>
</dbReference>
<reference evidence="3 4" key="2">
    <citation type="submission" date="2019-01" db="EMBL/GenBank/DDBJ databases">
        <title>The decoding of complex shrimp genome reveals the adaptation for benthos swimmer, frequently molting mechanism and breeding impact on genome.</title>
        <authorList>
            <person name="Sun Y."/>
            <person name="Gao Y."/>
            <person name="Yu Y."/>
        </authorList>
    </citation>
    <scope>NUCLEOTIDE SEQUENCE [LARGE SCALE GENOMIC DNA]</scope>
    <source>
        <tissue evidence="3">Muscle</tissue>
    </source>
</reference>
<evidence type="ECO:0000313" key="3">
    <source>
        <dbReference type="EMBL" id="ROT80090.1"/>
    </source>
</evidence>
<keyword evidence="2" id="KW-0732">Signal</keyword>
<proteinExistence type="predicted"/>
<dbReference type="OrthoDB" id="6362244at2759"/>
<feature type="signal peptide" evidence="2">
    <location>
        <begin position="1"/>
        <end position="22"/>
    </location>
</feature>
<evidence type="ECO:0000313" key="4">
    <source>
        <dbReference type="Proteomes" id="UP000283509"/>
    </source>
</evidence>
<reference evidence="3 4" key="1">
    <citation type="submission" date="2018-04" db="EMBL/GenBank/DDBJ databases">
        <authorList>
            <person name="Zhang X."/>
            <person name="Yuan J."/>
            <person name="Li F."/>
            <person name="Xiang J."/>
        </authorList>
    </citation>
    <scope>NUCLEOTIDE SEQUENCE [LARGE SCALE GENOMIC DNA]</scope>
    <source>
        <tissue evidence="3">Muscle</tissue>
    </source>
</reference>